<evidence type="ECO:0000313" key="2">
    <source>
        <dbReference type="EMBL" id="PIB75373.1"/>
    </source>
</evidence>
<dbReference type="EMBL" id="PDCN02000010">
    <property type="protein sequence ID" value="PIB75373.1"/>
    <property type="molecule type" value="Genomic_DNA"/>
</dbReference>
<feature type="chain" id="PRO_5039245219" evidence="1">
    <location>
        <begin position="21"/>
        <end position="198"/>
    </location>
</feature>
<organism evidence="2 3">
    <name type="scientific">Mycolicibacterium brumae</name>
    <dbReference type="NCBI Taxonomy" id="85968"/>
    <lineage>
        <taxon>Bacteria</taxon>
        <taxon>Bacillati</taxon>
        <taxon>Actinomycetota</taxon>
        <taxon>Actinomycetes</taxon>
        <taxon>Mycobacteriales</taxon>
        <taxon>Mycobacteriaceae</taxon>
        <taxon>Mycolicibacterium</taxon>
    </lineage>
</organism>
<name>A0A2G5PBI7_9MYCO</name>
<dbReference type="Proteomes" id="UP000230551">
    <property type="component" value="Unassembled WGS sequence"/>
</dbReference>
<reference evidence="2 3" key="1">
    <citation type="journal article" date="2017" name="Infect. Genet. Evol.">
        <title>The new phylogeny of the genus Mycobacterium: The old and the news.</title>
        <authorList>
            <person name="Tortoli E."/>
            <person name="Fedrizzi T."/>
            <person name="Meehan C.J."/>
            <person name="Trovato A."/>
            <person name="Grottola A."/>
            <person name="Giacobazzi E."/>
            <person name="Serpini G.F."/>
            <person name="Tagliazucchi S."/>
            <person name="Fabio A."/>
            <person name="Bettua C."/>
            <person name="Bertorelli R."/>
            <person name="Frascaro F."/>
            <person name="De Sanctis V."/>
            <person name="Pecorari M."/>
            <person name="Jousson O."/>
            <person name="Segata N."/>
            <person name="Cirillo D.M."/>
        </authorList>
    </citation>
    <scope>NUCLEOTIDE SEQUENCE [LARGE SCALE GENOMIC DNA]</scope>
    <source>
        <strain evidence="2 3">CIP1034565</strain>
    </source>
</reference>
<comment type="caution">
    <text evidence="2">The sequence shown here is derived from an EMBL/GenBank/DDBJ whole genome shotgun (WGS) entry which is preliminary data.</text>
</comment>
<keyword evidence="3" id="KW-1185">Reference proteome</keyword>
<keyword evidence="1" id="KW-0732">Signal</keyword>
<dbReference type="AlphaFoldDB" id="A0A2G5PBI7"/>
<dbReference type="OrthoDB" id="4638353at2"/>
<evidence type="ECO:0000313" key="3">
    <source>
        <dbReference type="Proteomes" id="UP000230551"/>
    </source>
</evidence>
<accession>A0A2G5PBI7</accession>
<sequence length="198" mass="21102">MLIRLSVFMGTVLLGASLVACGGARTEAPAGSTVAQQIEQTPTALTLDTVNGLFTALTELAGAPLDQIQARMISVGVSGSGSVDALDPAKPTEFNQYVAYPDGRRDVRPYDYGGSENYDALLTETFPANTVSAETLVITWNDSFNRVTGAPEDLSAPGGVTVNRNRETNEVEIYVVNGPERDRQTVYYDSTGGFLRVS</sequence>
<dbReference type="PROSITE" id="PS51257">
    <property type="entry name" value="PROKAR_LIPOPROTEIN"/>
    <property type="match status" value="1"/>
</dbReference>
<proteinExistence type="predicted"/>
<gene>
    <name evidence="2" type="ORF">CQY22_009530</name>
</gene>
<protein>
    <submittedName>
        <fullName evidence="2">Uncharacterized protein</fullName>
    </submittedName>
</protein>
<dbReference type="RefSeq" id="WP_090586825.1">
    <property type="nucleotide sequence ID" value="NZ_CP104302.1"/>
</dbReference>
<evidence type="ECO:0000256" key="1">
    <source>
        <dbReference type="SAM" id="SignalP"/>
    </source>
</evidence>
<feature type="signal peptide" evidence="1">
    <location>
        <begin position="1"/>
        <end position="20"/>
    </location>
</feature>